<evidence type="ECO:0000256" key="3">
    <source>
        <dbReference type="ARBA" id="ARBA00022691"/>
    </source>
</evidence>
<accession>A0A401JBV5</accession>
<dbReference type="PANTHER" id="PTHR30352:SF13">
    <property type="entry name" value="GLYCYL-RADICAL ENZYME ACTIVATING ENZYME YJJW-RELATED"/>
    <property type="match status" value="1"/>
</dbReference>
<dbReference type="InterPro" id="IPR013785">
    <property type="entry name" value="Aldolase_TIM"/>
</dbReference>
<dbReference type="GO" id="GO:0046872">
    <property type="term" value="F:metal ion binding"/>
    <property type="evidence" value="ECO:0007669"/>
    <property type="project" value="UniProtKB-KW"/>
</dbReference>
<keyword evidence="2" id="KW-0004">4Fe-4S</keyword>
<sequence length="228" mass="24900">MLRIGGLTPYSATDYPGCFAAVVFCQGCPWHCHYCHNPHLLAAGAPPAMAWDEVVDFLGRRRGLLDAVVFSGGEPTLQDGLAEAARAVKALGFKVGLHTAGMYPERLRELLPLFNWVGMDIKAPFADYEQITGVAGSGAKARNSARWILDSGVDYEFRTTVHSALLSREALAALGRELAAMGAQHYVLQEFRQQGCAEPLPPTAPAYLRCGTVERMSQQFRQFSVRKA</sequence>
<evidence type="ECO:0000256" key="6">
    <source>
        <dbReference type="ARBA" id="ARBA00023014"/>
    </source>
</evidence>
<dbReference type="InterPro" id="IPR012840">
    <property type="entry name" value="NrdG2"/>
</dbReference>
<dbReference type="InterPro" id="IPR034457">
    <property type="entry name" value="Organic_radical-activating"/>
</dbReference>
<keyword evidence="4" id="KW-0479">Metal-binding</keyword>
<keyword evidence="3" id="KW-0949">S-adenosyl-L-methionine</keyword>
<dbReference type="InterPro" id="IPR058240">
    <property type="entry name" value="rSAM_sf"/>
</dbReference>
<dbReference type="InterPro" id="IPR007197">
    <property type="entry name" value="rSAM"/>
</dbReference>
<keyword evidence="9" id="KW-1185">Reference proteome</keyword>
<evidence type="ECO:0000256" key="4">
    <source>
        <dbReference type="ARBA" id="ARBA00022723"/>
    </source>
</evidence>
<evidence type="ECO:0000313" key="9">
    <source>
        <dbReference type="Proteomes" id="UP000286806"/>
    </source>
</evidence>
<dbReference type="AlphaFoldDB" id="A0A401JBV5"/>
<dbReference type="PROSITE" id="PS51918">
    <property type="entry name" value="RADICAL_SAM"/>
    <property type="match status" value="1"/>
</dbReference>
<reference evidence="8 9" key="1">
    <citation type="journal article" date="2019" name="Front. Microbiol.">
        <title>Genomes of Neutrophilic Sulfur-Oxidizing Chemolithoautotrophs Representing 9 Proteobacterial Species From 8 Genera.</title>
        <authorList>
            <person name="Watanabe T."/>
            <person name="Kojima H."/>
            <person name="Umezawa K."/>
            <person name="Hori C."/>
            <person name="Takasuka T.E."/>
            <person name="Kato Y."/>
            <person name="Fukui M."/>
        </authorList>
    </citation>
    <scope>NUCLEOTIDE SEQUENCE [LARGE SCALE GENOMIC DNA]</scope>
    <source>
        <strain evidence="8 9">TTN</strain>
    </source>
</reference>
<dbReference type="Gene3D" id="3.20.20.70">
    <property type="entry name" value="Aldolase class I"/>
    <property type="match status" value="1"/>
</dbReference>
<organism evidence="8 9">
    <name type="scientific">Sulfuriferula multivorans</name>
    <dbReference type="NCBI Taxonomy" id="1559896"/>
    <lineage>
        <taxon>Bacteria</taxon>
        <taxon>Pseudomonadati</taxon>
        <taxon>Pseudomonadota</taxon>
        <taxon>Betaproteobacteria</taxon>
        <taxon>Nitrosomonadales</taxon>
        <taxon>Sulfuricellaceae</taxon>
        <taxon>Sulfuriferula</taxon>
    </lineage>
</organism>
<dbReference type="SUPFAM" id="SSF102114">
    <property type="entry name" value="Radical SAM enzymes"/>
    <property type="match status" value="1"/>
</dbReference>
<dbReference type="SFLD" id="SFLDG01094">
    <property type="entry name" value="Uncharacterised_Radical_SAM_Su"/>
    <property type="match status" value="1"/>
</dbReference>
<keyword evidence="5" id="KW-0408">Iron</keyword>
<dbReference type="Pfam" id="PF04055">
    <property type="entry name" value="Radical_SAM"/>
    <property type="match status" value="1"/>
</dbReference>
<dbReference type="Proteomes" id="UP000286806">
    <property type="component" value="Unassembled WGS sequence"/>
</dbReference>
<dbReference type="NCBIfam" id="TIGR02495">
    <property type="entry name" value="NrdG2"/>
    <property type="match status" value="1"/>
</dbReference>
<evidence type="ECO:0000313" key="8">
    <source>
        <dbReference type="EMBL" id="GBL45141.1"/>
    </source>
</evidence>
<keyword evidence="6" id="KW-0411">Iron-sulfur</keyword>
<gene>
    <name evidence="8" type="ORF">SFMTTN_0945</name>
</gene>
<dbReference type="CDD" id="cd01335">
    <property type="entry name" value="Radical_SAM"/>
    <property type="match status" value="1"/>
</dbReference>
<proteinExistence type="predicted"/>
<dbReference type="SFLD" id="SFLDS00029">
    <property type="entry name" value="Radical_SAM"/>
    <property type="match status" value="1"/>
</dbReference>
<comment type="caution">
    <text evidence="8">The sequence shown here is derived from an EMBL/GenBank/DDBJ whole genome shotgun (WGS) entry which is preliminary data.</text>
</comment>
<comment type="cofactor">
    <cofactor evidence="1">
        <name>[4Fe-4S] cluster</name>
        <dbReference type="ChEBI" id="CHEBI:49883"/>
    </cofactor>
</comment>
<evidence type="ECO:0000256" key="2">
    <source>
        <dbReference type="ARBA" id="ARBA00022485"/>
    </source>
</evidence>
<dbReference type="RefSeq" id="WP_124703975.1">
    <property type="nucleotide sequence ID" value="NZ_BGOW01000006.1"/>
</dbReference>
<evidence type="ECO:0000256" key="5">
    <source>
        <dbReference type="ARBA" id="ARBA00023004"/>
    </source>
</evidence>
<dbReference type="GO" id="GO:0003824">
    <property type="term" value="F:catalytic activity"/>
    <property type="evidence" value="ECO:0007669"/>
    <property type="project" value="InterPro"/>
</dbReference>
<name>A0A401JBV5_9PROT</name>
<dbReference type="OrthoDB" id="9782387at2"/>
<evidence type="ECO:0000256" key="1">
    <source>
        <dbReference type="ARBA" id="ARBA00001966"/>
    </source>
</evidence>
<evidence type="ECO:0000259" key="7">
    <source>
        <dbReference type="PROSITE" id="PS51918"/>
    </source>
</evidence>
<dbReference type="PANTHER" id="PTHR30352">
    <property type="entry name" value="PYRUVATE FORMATE-LYASE-ACTIVATING ENZYME"/>
    <property type="match status" value="1"/>
</dbReference>
<protein>
    <submittedName>
        <fullName evidence="8">Ribonucleotide reductase of class III (Anaerobic), activating protein</fullName>
    </submittedName>
</protein>
<feature type="domain" description="Radical SAM core" evidence="7">
    <location>
        <begin position="14"/>
        <end position="226"/>
    </location>
</feature>
<dbReference type="GO" id="GO:0051539">
    <property type="term" value="F:4 iron, 4 sulfur cluster binding"/>
    <property type="evidence" value="ECO:0007669"/>
    <property type="project" value="UniProtKB-KW"/>
</dbReference>
<dbReference type="EMBL" id="BGOW01000006">
    <property type="protein sequence ID" value="GBL45141.1"/>
    <property type="molecule type" value="Genomic_DNA"/>
</dbReference>